<dbReference type="Pfam" id="PF03600">
    <property type="entry name" value="CitMHS"/>
    <property type="match status" value="1"/>
</dbReference>
<evidence type="ECO:0000256" key="3">
    <source>
        <dbReference type="ARBA" id="ARBA00022449"/>
    </source>
</evidence>
<dbReference type="GO" id="GO:0015297">
    <property type="term" value="F:antiporter activity"/>
    <property type="evidence" value="ECO:0007669"/>
    <property type="project" value="UniProtKB-KW"/>
</dbReference>
<dbReference type="RefSeq" id="WP_152125520.1">
    <property type="nucleotide sequence ID" value="NZ_WELI01000007.1"/>
</dbReference>
<comment type="subcellular location">
    <subcellularLocation>
        <location evidence="1">Membrane</location>
        <topology evidence="1">Multi-pass membrane protein</topology>
    </subcellularLocation>
</comment>
<dbReference type="PANTHER" id="PTHR43269:SF2">
    <property type="entry name" value="SODIUM_PROTON ANTIPORTER 1-RELATED"/>
    <property type="match status" value="1"/>
</dbReference>
<dbReference type="PANTHER" id="PTHR43269">
    <property type="entry name" value="SODIUM/PROTON ANTIPORTER 1-RELATED"/>
    <property type="match status" value="1"/>
</dbReference>
<feature type="transmembrane region" description="Helical" evidence="11">
    <location>
        <begin position="333"/>
        <end position="358"/>
    </location>
</feature>
<keyword evidence="6" id="KW-0915">Sodium</keyword>
<gene>
    <name evidence="13" type="ORF">F5984_17440</name>
</gene>
<feature type="transmembrane region" description="Helical" evidence="11">
    <location>
        <begin position="370"/>
        <end position="397"/>
    </location>
</feature>
<evidence type="ECO:0000313" key="13">
    <source>
        <dbReference type="EMBL" id="KAB7728625.1"/>
    </source>
</evidence>
<evidence type="ECO:0000256" key="4">
    <source>
        <dbReference type="ARBA" id="ARBA00022692"/>
    </source>
</evidence>
<evidence type="ECO:0000256" key="1">
    <source>
        <dbReference type="ARBA" id="ARBA00004141"/>
    </source>
</evidence>
<protein>
    <submittedName>
        <fullName evidence="13">Sodium:proton antiporter</fullName>
    </submittedName>
</protein>
<keyword evidence="3" id="KW-0050">Antiport</keyword>
<proteinExistence type="inferred from homology"/>
<sequence length="432" mass="45955">MILALILTFVVGYTLITLEHPLRINKTATALITGVVCWAVYALAATESHEVGEQLTEHLGHTAEILFFLLGAMTVVELIDAHDGFTLITDRIASRNTRTLFWIVGGLTFFLSALLDNLTTAIVMVSVARKLVRDNEQRRLMAGLIIIAANAGGAWSPIGDVTTTMLWIGGQITTVNIITTVFLPSLVALLVPLLVLTLRTPTGATAFVASPDEAGVSRPYVDATARRDRRLMLAIGLGGMLFVPIFKAFTGLPPYMGMMLVLGVIWVASELIHSDKDDADKEPFTPAYALSKIDAPSILFFLGILLAVGSLEATGVLRSLAESLDAAVGNLDLIVVLIGLVSAVVDNVPIVAAAMGMYELSTFPADAKLWAFLAYCAGTGGSILVIGSAAGVAVMGMENLDFGWYFRKISGLALLGYLAGALTYLAIFALLH</sequence>
<dbReference type="NCBIfam" id="NF038006">
    <property type="entry name" value="NhaD_1"/>
    <property type="match status" value="1"/>
</dbReference>
<evidence type="ECO:0000256" key="8">
    <source>
        <dbReference type="ARBA" id="ARBA00023136"/>
    </source>
</evidence>
<feature type="transmembrane region" description="Helical" evidence="11">
    <location>
        <begin position="293"/>
        <end position="313"/>
    </location>
</feature>
<dbReference type="InterPro" id="IPR004680">
    <property type="entry name" value="Cit_transptr-like_dom"/>
</dbReference>
<reference evidence="13 14" key="1">
    <citation type="submission" date="2019-10" db="EMBL/GenBank/DDBJ databases">
        <title>Rudanella paleaurantiibacter sp. nov., isolated from sludge.</title>
        <authorList>
            <person name="Xu S.Q."/>
        </authorList>
    </citation>
    <scope>NUCLEOTIDE SEQUENCE [LARGE SCALE GENOMIC DNA]</scope>
    <source>
        <strain evidence="13 14">HX-22-17</strain>
    </source>
</reference>
<evidence type="ECO:0000256" key="7">
    <source>
        <dbReference type="ARBA" id="ARBA00023065"/>
    </source>
</evidence>
<keyword evidence="7" id="KW-0406">Ion transport</keyword>
<evidence type="ECO:0000256" key="2">
    <source>
        <dbReference type="ARBA" id="ARBA00022448"/>
    </source>
</evidence>
<feature type="transmembrane region" description="Helical" evidence="11">
    <location>
        <begin position="178"/>
        <end position="198"/>
    </location>
</feature>
<name>A0A7J5TWK2_9BACT</name>
<evidence type="ECO:0000259" key="12">
    <source>
        <dbReference type="Pfam" id="PF03600"/>
    </source>
</evidence>
<evidence type="ECO:0000256" key="5">
    <source>
        <dbReference type="ARBA" id="ARBA00022989"/>
    </source>
</evidence>
<dbReference type="EMBL" id="WELI01000007">
    <property type="protein sequence ID" value="KAB7728625.1"/>
    <property type="molecule type" value="Genomic_DNA"/>
</dbReference>
<dbReference type="InterPro" id="IPR045016">
    <property type="entry name" value="NhaD-like"/>
</dbReference>
<keyword evidence="8 11" id="KW-0472">Membrane</keyword>
<organism evidence="13 14">
    <name type="scientific">Rudanella paleaurantiibacter</name>
    <dbReference type="NCBI Taxonomy" id="2614655"/>
    <lineage>
        <taxon>Bacteria</taxon>
        <taxon>Pseudomonadati</taxon>
        <taxon>Bacteroidota</taxon>
        <taxon>Cytophagia</taxon>
        <taxon>Cytophagales</taxon>
        <taxon>Cytophagaceae</taxon>
        <taxon>Rudanella</taxon>
    </lineage>
</organism>
<dbReference type="AlphaFoldDB" id="A0A7J5TWK2"/>
<feature type="transmembrane region" description="Helical" evidence="11">
    <location>
        <begin position="58"/>
        <end position="79"/>
    </location>
</feature>
<comment type="similarity">
    <text evidence="10">Belongs to the NhaD Na(+)/H(+) (TC 2.A.62) antiporter family.</text>
</comment>
<keyword evidence="4 11" id="KW-0812">Transmembrane</keyword>
<feature type="transmembrane region" description="Helical" evidence="11">
    <location>
        <begin position="99"/>
        <end position="128"/>
    </location>
</feature>
<evidence type="ECO:0000256" key="9">
    <source>
        <dbReference type="ARBA" id="ARBA00023201"/>
    </source>
</evidence>
<evidence type="ECO:0000256" key="11">
    <source>
        <dbReference type="SAM" id="Phobius"/>
    </source>
</evidence>
<feature type="domain" description="Citrate transporter-like" evidence="12">
    <location>
        <begin position="13"/>
        <end position="372"/>
    </location>
</feature>
<dbReference type="GO" id="GO:0006814">
    <property type="term" value="P:sodium ion transport"/>
    <property type="evidence" value="ECO:0007669"/>
    <property type="project" value="UniProtKB-KW"/>
</dbReference>
<evidence type="ECO:0000256" key="6">
    <source>
        <dbReference type="ARBA" id="ARBA00023053"/>
    </source>
</evidence>
<keyword evidence="14" id="KW-1185">Reference proteome</keyword>
<evidence type="ECO:0000256" key="10">
    <source>
        <dbReference type="ARBA" id="ARBA00025753"/>
    </source>
</evidence>
<evidence type="ECO:0000313" key="14">
    <source>
        <dbReference type="Proteomes" id="UP000488299"/>
    </source>
</evidence>
<keyword evidence="5 11" id="KW-1133">Transmembrane helix</keyword>
<dbReference type="GO" id="GO:0016020">
    <property type="term" value="C:membrane"/>
    <property type="evidence" value="ECO:0007669"/>
    <property type="project" value="UniProtKB-SubCell"/>
</dbReference>
<feature type="transmembrane region" description="Helical" evidence="11">
    <location>
        <begin position="27"/>
        <end position="46"/>
    </location>
</feature>
<accession>A0A7J5TWK2</accession>
<feature type="transmembrane region" description="Helical" evidence="11">
    <location>
        <begin position="140"/>
        <end position="158"/>
    </location>
</feature>
<feature type="transmembrane region" description="Helical" evidence="11">
    <location>
        <begin position="231"/>
        <end position="249"/>
    </location>
</feature>
<feature type="transmembrane region" description="Helical" evidence="11">
    <location>
        <begin position="409"/>
        <end position="431"/>
    </location>
</feature>
<dbReference type="Proteomes" id="UP000488299">
    <property type="component" value="Unassembled WGS sequence"/>
</dbReference>
<keyword evidence="9" id="KW-0739">Sodium transport</keyword>
<comment type="caution">
    <text evidence="13">The sequence shown here is derived from an EMBL/GenBank/DDBJ whole genome shotgun (WGS) entry which is preliminary data.</text>
</comment>
<keyword evidence="2" id="KW-0813">Transport</keyword>